<evidence type="ECO:0000313" key="2">
    <source>
        <dbReference type="Proteomes" id="UP000050525"/>
    </source>
</evidence>
<organism evidence="1 2">
    <name type="scientific">Alligator mississippiensis</name>
    <name type="common">American alligator</name>
    <dbReference type="NCBI Taxonomy" id="8496"/>
    <lineage>
        <taxon>Eukaryota</taxon>
        <taxon>Metazoa</taxon>
        <taxon>Chordata</taxon>
        <taxon>Craniata</taxon>
        <taxon>Vertebrata</taxon>
        <taxon>Euteleostomi</taxon>
        <taxon>Archelosauria</taxon>
        <taxon>Archosauria</taxon>
        <taxon>Crocodylia</taxon>
        <taxon>Alligatoridae</taxon>
        <taxon>Alligatorinae</taxon>
        <taxon>Alligator</taxon>
    </lineage>
</organism>
<dbReference type="Proteomes" id="UP000050525">
    <property type="component" value="Unassembled WGS sequence"/>
</dbReference>
<evidence type="ECO:0000313" key="1">
    <source>
        <dbReference type="EMBL" id="KYO34655.1"/>
    </source>
</evidence>
<name>A0A151NDP6_ALLMI</name>
<sequence length="68" mass="7661">MDTETCVHMASAWAPIKGPWSARGRETWHSLPSGRLLPPRQPLALTDILKIKRKVGERMKNALRKPSS</sequence>
<dbReference type="AlphaFoldDB" id="A0A151NDP6"/>
<dbReference type="EMBL" id="AKHW03003364">
    <property type="protein sequence ID" value="KYO34655.1"/>
    <property type="molecule type" value="Genomic_DNA"/>
</dbReference>
<proteinExistence type="predicted"/>
<keyword evidence="2" id="KW-1185">Reference proteome</keyword>
<accession>A0A151NDP6</accession>
<gene>
    <name evidence="1" type="ORF">Y1Q_0015446</name>
</gene>
<comment type="caution">
    <text evidence="1">The sequence shown here is derived from an EMBL/GenBank/DDBJ whole genome shotgun (WGS) entry which is preliminary data.</text>
</comment>
<reference evidence="1 2" key="1">
    <citation type="journal article" date="2012" name="Genome Biol.">
        <title>Sequencing three crocodilian genomes to illuminate the evolution of archosaurs and amniotes.</title>
        <authorList>
            <person name="St John J.A."/>
            <person name="Braun E.L."/>
            <person name="Isberg S.R."/>
            <person name="Miles L.G."/>
            <person name="Chong A.Y."/>
            <person name="Gongora J."/>
            <person name="Dalzell P."/>
            <person name="Moran C."/>
            <person name="Bed'hom B."/>
            <person name="Abzhanov A."/>
            <person name="Burgess S.C."/>
            <person name="Cooksey A.M."/>
            <person name="Castoe T.A."/>
            <person name="Crawford N.G."/>
            <person name="Densmore L.D."/>
            <person name="Drew J.C."/>
            <person name="Edwards S.V."/>
            <person name="Faircloth B.C."/>
            <person name="Fujita M.K."/>
            <person name="Greenwold M.J."/>
            <person name="Hoffmann F.G."/>
            <person name="Howard J.M."/>
            <person name="Iguchi T."/>
            <person name="Janes D.E."/>
            <person name="Khan S.Y."/>
            <person name="Kohno S."/>
            <person name="de Koning A.J."/>
            <person name="Lance S.L."/>
            <person name="McCarthy F.M."/>
            <person name="McCormack J.E."/>
            <person name="Merchant M.E."/>
            <person name="Peterson D.G."/>
            <person name="Pollock D.D."/>
            <person name="Pourmand N."/>
            <person name="Raney B.J."/>
            <person name="Roessler K.A."/>
            <person name="Sanford J.R."/>
            <person name="Sawyer R.H."/>
            <person name="Schmidt C.J."/>
            <person name="Triplett E.W."/>
            <person name="Tuberville T.D."/>
            <person name="Venegas-Anaya M."/>
            <person name="Howard J.T."/>
            <person name="Jarvis E.D."/>
            <person name="Guillette L.J.Jr."/>
            <person name="Glenn T.C."/>
            <person name="Green R.E."/>
            <person name="Ray D.A."/>
        </authorList>
    </citation>
    <scope>NUCLEOTIDE SEQUENCE [LARGE SCALE GENOMIC DNA]</scope>
    <source>
        <strain evidence="1">KSC_2009_1</strain>
    </source>
</reference>
<protein>
    <submittedName>
        <fullName evidence="1">Uncharacterized protein</fullName>
    </submittedName>
</protein>